<sequence length="434" mass="43816">MKPKILTTLQSYSWQQFGADGLAGATVALVALPLSIAIAIASGAPPAAGLVTAVVAGFLISALGGSRVQIGGPTGAFIVVVYGVIHEHGYGGLLTATLMAGLILLVAGFVGAGRLIRHVPEPVIEGFTIGIAVVIAVSQLKDLAGMTGPSLPADFIPKLQGLWDMRGSTDTNALVLGIASVAAILGLRRLAPRIPWLVIVVTGASLIAALAMPSVDTVAARYGALPDGLPFPSLPSISLDQIIALLPSALTIAFLAGIESLLSAIVADRMFGGAHRSNAELIAQGAANIASPLFGGLPATGAIARTATNVNAGGRTPVAGMVHALAILLAMVVASGLAGKLALPALAGLLVVTAWTMSEPHRWGQRLHLPKADLMLLIGTALLTVLADLTIAIGVGTIVGLLLRLSRGELSAPRWHTPLGNGNASSADDAGNPD</sequence>
<dbReference type="Proteomes" id="UP000504693">
    <property type="component" value="Chromosome"/>
</dbReference>
<dbReference type="InterPro" id="IPR011547">
    <property type="entry name" value="SLC26A/SulP_dom"/>
</dbReference>
<comment type="subcellular location">
    <subcellularLocation>
        <location evidence="1">Membrane</location>
        <topology evidence="1">Multi-pass membrane protein</topology>
    </subcellularLocation>
</comment>
<feature type="transmembrane region" description="Helical" evidence="5">
    <location>
        <begin position="70"/>
        <end position="85"/>
    </location>
</feature>
<dbReference type="AlphaFoldDB" id="A0A7D4AUJ1"/>
<evidence type="ECO:0000256" key="3">
    <source>
        <dbReference type="ARBA" id="ARBA00022989"/>
    </source>
</evidence>
<dbReference type="PANTHER" id="PTHR11814">
    <property type="entry name" value="SULFATE TRANSPORTER"/>
    <property type="match status" value="1"/>
</dbReference>
<feature type="transmembrane region" description="Helical" evidence="5">
    <location>
        <begin position="171"/>
        <end position="187"/>
    </location>
</feature>
<proteinExistence type="predicted"/>
<organism evidence="7 8">
    <name type="scientific">Erythrobacter mangrovi</name>
    <dbReference type="NCBI Taxonomy" id="2739433"/>
    <lineage>
        <taxon>Bacteria</taxon>
        <taxon>Pseudomonadati</taxon>
        <taxon>Pseudomonadota</taxon>
        <taxon>Alphaproteobacteria</taxon>
        <taxon>Sphingomonadales</taxon>
        <taxon>Erythrobacteraceae</taxon>
        <taxon>Erythrobacter/Porphyrobacter group</taxon>
        <taxon>Erythrobacter</taxon>
    </lineage>
</organism>
<feature type="transmembrane region" description="Helical" evidence="5">
    <location>
        <begin position="242"/>
        <end position="267"/>
    </location>
</feature>
<evidence type="ECO:0000259" key="6">
    <source>
        <dbReference type="Pfam" id="PF00916"/>
    </source>
</evidence>
<dbReference type="Pfam" id="PF00916">
    <property type="entry name" value="Sulfate_transp"/>
    <property type="match status" value="1"/>
</dbReference>
<feature type="domain" description="SLC26A/SulP transporter" evidence="6">
    <location>
        <begin position="19"/>
        <end position="379"/>
    </location>
</feature>
<keyword evidence="4 5" id="KW-0472">Membrane</keyword>
<feature type="transmembrane region" description="Helical" evidence="5">
    <location>
        <begin position="194"/>
        <end position="212"/>
    </location>
</feature>
<gene>
    <name evidence="7" type="ORF">HQR01_11610</name>
</gene>
<evidence type="ECO:0000313" key="7">
    <source>
        <dbReference type="EMBL" id="QKG71957.1"/>
    </source>
</evidence>
<evidence type="ECO:0000256" key="5">
    <source>
        <dbReference type="SAM" id="Phobius"/>
    </source>
</evidence>
<dbReference type="GO" id="GO:0055085">
    <property type="term" value="P:transmembrane transport"/>
    <property type="evidence" value="ECO:0007669"/>
    <property type="project" value="InterPro"/>
</dbReference>
<evidence type="ECO:0000313" key="8">
    <source>
        <dbReference type="Proteomes" id="UP000504693"/>
    </source>
</evidence>
<keyword evidence="2 5" id="KW-0812">Transmembrane</keyword>
<dbReference type="RefSeq" id="WP_173215018.1">
    <property type="nucleotide sequence ID" value="NZ_CP053921.1"/>
</dbReference>
<evidence type="ECO:0000256" key="2">
    <source>
        <dbReference type="ARBA" id="ARBA00022692"/>
    </source>
</evidence>
<feature type="transmembrane region" description="Helical" evidence="5">
    <location>
        <begin position="47"/>
        <end position="63"/>
    </location>
</feature>
<dbReference type="InterPro" id="IPR001902">
    <property type="entry name" value="SLC26A/SulP_fam"/>
</dbReference>
<accession>A0A7D4AUJ1</accession>
<dbReference type="KEGG" id="emv:HQR01_11610"/>
<feature type="transmembrane region" description="Helical" evidence="5">
    <location>
        <begin position="325"/>
        <end position="355"/>
    </location>
</feature>
<evidence type="ECO:0000256" key="1">
    <source>
        <dbReference type="ARBA" id="ARBA00004141"/>
    </source>
</evidence>
<protein>
    <submittedName>
        <fullName evidence="7">SulP family inorganic anion transporter</fullName>
    </submittedName>
</protein>
<keyword evidence="3 5" id="KW-1133">Transmembrane helix</keyword>
<feature type="transmembrane region" description="Helical" evidence="5">
    <location>
        <begin position="123"/>
        <end position="140"/>
    </location>
</feature>
<reference evidence="7 8" key="1">
    <citation type="submission" date="2020-05" db="EMBL/GenBank/DDBJ databases">
        <title>Erythrobacter mangrovi sp. nov., isolated from rhizosphere soil of mangrove plant (Kandelia candel).</title>
        <authorList>
            <person name="Ye Y.H."/>
        </authorList>
    </citation>
    <scope>NUCLEOTIDE SEQUENCE [LARGE SCALE GENOMIC DNA]</scope>
    <source>
        <strain evidence="7 8">EB310</strain>
    </source>
</reference>
<name>A0A7D4AUJ1_9SPHN</name>
<keyword evidence="8" id="KW-1185">Reference proteome</keyword>
<dbReference type="GO" id="GO:0016020">
    <property type="term" value="C:membrane"/>
    <property type="evidence" value="ECO:0007669"/>
    <property type="project" value="UniProtKB-SubCell"/>
</dbReference>
<feature type="transmembrane region" description="Helical" evidence="5">
    <location>
        <begin position="21"/>
        <end position="41"/>
    </location>
</feature>
<dbReference type="EMBL" id="CP053921">
    <property type="protein sequence ID" value="QKG71957.1"/>
    <property type="molecule type" value="Genomic_DNA"/>
</dbReference>
<evidence type="ECO:0000256" key="4">
    <source>
        <dbReference type="ARBA" id="ARBA00023136"/>
    </source>
</evidence>
<feature type="transmembrane region" description="Helical" evidence="5">
    <location>
        <begin position="375"/>
        <end position="403"/>
    </location>
</feature>
<feature type="transmembrane region" description="Helical" evidence="5">
    <location>
        <begin position="91"/>
        <end position="111"/>
    </location>
</feature>